<dbReference type="Pfam" id="PF01436">
    <property type="entry name" value="NHL"/>
    <property type="match status" value="4"/>
</dbReference>
<evidence type="ECO:0000259" key="4">
    <source>
        <dbReference type="Pfam" id="PF07833"/>
    </source>
</evidence>
<dbReference type="PROSITE" id="PS51125">
    <property type="entry name" value="NHL"/>
    <property type="match status" value="2"/>
</dbReference>
<feature type="signal peptide" evidence="3">
    <location>
        <begin position="1"/>
        <end position="26"/>
    </location>
</feature>
<feature type="chain" id="PRO_5047459387" evidence="3">
    <location>
        <begin position="27"/>
        <end position="537"/>
    </location>
</feature>
<gene>
    <name evidence="5" type="ORF">ACFFNY_15560</name>
</gene>
<evidence type="ECO:0000313" key="6">
    <source>
        <dbReference type="Proteomes" id="UP001589619"/>
    </source>
</evidence>
<dbReference type="InterPro" id="IPR011042">
    <property type="entry name" value="6-blade_b-propeller_TolB-like"/>
</dbReference>
<protein>
    <submittedName>
        <fullName evidence="5">Stalk domain-containing protein</fullName>
    </submittedName>
</protein>
<dbReference type="RefSeq" id="WP_344902706.1">
    <property type="nucleotide sequence ID" value="NZ_BAAAYO010000001.1"/>
</dbReference>
<proteinExistence type="predicted"/>
<keyword evidence="1" id="KW-0677">Repeat</keyword>
<sequence length="537" mass="56036">MKKTFRLIAAPLLAASLLMGGTSAWGAGIEKAATGSEGQTLAQVTTIAGKGDLGEANGVAAEATFRAPWSLLPLADGSVLVADARSHLIRKLSGGAVSTFAGITITKDAYMYPIGGLLDGKASTAVFQQPKGLAADAKGNIYVADAENHAIRKIDAGGNVTTIAGNGVLGSKDGKGKDAAFHSPQDVVVAPDGTVYVADTLNHAIRQISPDGAVTTLNALSQRVVEVVPGQAVPAGDYADGALAAAKFNEPTGLALDAKGNLYVSDSGNQLIRYIDLTAKTVSTVAGSAQVQYAKSNLYVTGDFQDGAAAQAKFNFPRGLAVSAEGGLFIADSLNHSVRYLKDGVVRTIAGEKSTEEGSVDGTERSAELHHPSDVAVLGDGSLLVADAYNNKLRQIAFYELPAGIAADGAIHVVYGNRKLAFDNAPEIADGRTMVPVRSVTEALGFEVKFSEDANTGERTVDLGRNVTTIRLTIGKSELQKTVNGKAEAVRPIDVAPYIKADLTYVPVRFFAEELGLDVQWNEATRTVILRDRIAVQ</sequence>
<dbReference type="SUPFAM" id="SSF101898">
    <property type="entry name" value="NHL repeat"/>
    <property type="match status" value="1"/>
</dbReference>
<dbReference type="Gene3D" id="3.30.457.10">
    <property type="entry name" value="Copper amine oxidase-like, N-terminal domain"/>
    <property type="match status" value="1"/>
</dbReference>
<feature type="domain" description="Copper amine oxidase-like N-terminal" evidence="4">
    <location>
        <begin position="417"/>
        <end position="530"/>
    </location>
</feature>
<evidence type="ECO:0000256" key="1">
    <source>
        <dbReference type="ARBA" id="ARBA00022737"/>
    </source>
</evidence>
<dbReference type="Pfam" id="PF07833">
    <property type="entry name" value="Cu_amine_oxidN1"/>
    <property type="match status" value="1"/>
</dbReference>
<dbReference type="InterPro" id="IPR036582">
    <property type="entry name" value="Mao_N_sf"/>
</dbReference>
<reference evidence="5 6" key="1">
    <citation type="submission" date="2024-09" db="EMBL/GenBank/DDBJ databases">
        <authorList>
            <person name="Sun Q."/>
            <person name="Mori K."/>
        </authorList>
    </citation>
    <scope>NUCLEOTIDE SEQUENCE [LARGE SCALE GENOMIC DNA]</scope>
    <source>
        <strain evidence="5 6">JCM 12520</strain>
    </source>
</reference>
<evidence type="ECO:0000256" key="3">
    <source>
        <dbReference type="SAM" id="SignalP"/>
    </source>
</evidence>
<feature type="repeat" description="NHL" evidence="2">
    <location>
        <begin position="169"/>
        <end position="211"/>
    </location>
</feature>
<dbReference type="Proteomes" id="UP001589619">
    <property type="component" value="Unassembled WGS sequence"/>
</dbReference>
<keyword evidence="6" id="KW-1185">Reference proteome</keyword>
<accession>A0ABV5VXP4</accession>
<evidence type="ECO:0000256" key="2">
    <source>
        <dbReference type="PROSITE-ProRule" id="PRU00504"/>
    </source>
</evidence>
<dbReference type="PANTHER" id="PTHR13833:SF71">
    <property type="entry name" value="NHL DOMAIN-CONTAINING PROTEIN"/>
    <property type="match status" value="1"/>
</dbReference>
<dbReference type="InterPro" id="IPR001258">
    <property type="entry name" value="NHL_repeat"/>
</dbReference>
<dbReference type="InterPro" id="IPR012854">
    <property type="entry name" value="Cu_amine_oxidase-like_N"/>
</dbReference>
<dbReference type="SUPFAM" id="SSF55383">
    <property type="entry name" value="Copper amine oxidase, domain N"/>
    <property type="match status" value="2"/>
</dbReference>
<organism evidence="5 6">
    <name type="scientific">Paenibacillus hodogayensis</name>
    <dbReference type="NCBI Taxonomy" id="279208"/>
    <lineage>
        <taxon>Bacteria</taxon>
        <taxon>Bacillati</taxon>
        <taxon>Bacillota</taxon>
        <taxon>Bacilli</taxon>
        <taxon>Bacillales</taxon>
        <taxon>Paenibacillaceae</taxon>
        <taxon>Paenibacillus</taxon>
    </lineage>
</organism>
<comment type="caution">
    <text evidence="5">The sequence shown here is derived from an EMBL/GenBank/DDBJ whole genome shotgun (WGS) entry which is preliminary data.</text>
</comment>
<name>A0ABV5VXP4_9BACL</name>
<keyword evidence="3" id="KW-0732">Signal</keyword>
<dbReference type="Gene3D" id="2.120.10.30">
    <property type="entry name" value="TolB, C-terminal domain"/>
    <property type="match status" value="4"/>
</dbReference>
<evidence type="ECO:0000313" key="5">
    <source>
        <dbReference type="EMBL" id="MFB9752981.1"/>
    </source>
</evidence>
<dbReference type="PANTHER" id="PTHR13833">
    <property type="match status" value="1"/>
</dbReference>
<feature type="repeat" description="NHL" evidence="2">
    <location>
        <begin position="127"/>
        <end position="157"/>
    </location>
</feature>
<dbReference type="EMBL" id="JBHMAG010000012">
    <property type="protein sequence ID" value="MFB9752981.1"/>
    <property type="molecule type" value="Genomic_DNA"/>
</dbReference>